<keyword evidence="1" id="KW-0808">Transferase</keyword>
<organism evidence="5">
    <name type="scientific">marine sediment metagenome</name>
    <dbReference type="NCBI Taxonomy" id="412755"/>
    <lineage>
        <taxon>unclassified sequences</taxon>
        <taxon>metagenomes</taxon>
        <taxon>ecological metagenomes</taxon>
    </lineage>
</organism>
<dbReference type="AlphaFoldDB" id="A0A0F9MM39"/>
<keyword evidence="4" id="KW-0520">NAD</keyword>
<dbReference type="PANTHER" id="PTHR20275:SF0">
    <property type="entry name" value="NAD KINASE"/>
    <property type="match status" value="1"/>
</dbReference>
<dbReference type="InterPro" id="IPR002504">
    <property type="entry name" value="NADK"/>
</dbReference>
<evidence type="ECO:0000256" key="3">
    <source>
        <dbReference type="ARBA" id="ARBA00022857"/>
    </source>
</evidence>
<keyword evidence="3" id="KW-0521">NADP</keyword>
<dbReference type="Gene3D" id="2.60.200.30">
    <property type="entry name" value="Probable inorganic polyphosphate/atp-NAD kinase, domain 2"/>
    <property type="match status" value="1"/>
</dbReference>
<keyword evidence="2" id="KW-0418">Kinase</keyword>
<evidence type="ECO:0000256" key="2">
    <source>
        <dbReference type="ARBA" id="ARBA00022777"/>
    </source>
</evidence>
<dbReference type="GO" id="GO:0019674">
    <property type="term" value="P:NAD+ metabolic process"/>
    <property type="evidence" value="ECO:0007669"/>
    <property type="project" value="InterPro"/>
</dbReference>
<evidence type="ECO:0000256" key="4">
    <source>
        <dbReference type="ARBA" id="ARBA00023027"/>
    </source>
</evidence>
<evidence type="ECO:0000256" key="1">
    <source>
        <dbReference type="ARBA" id="ARBA00022679"/>
    </source>
</evidence>
<dbReference type="GO" id="GO:0003951">
    <property type="term" value="F:NAD+ kinase activity"/>
    <property type="evidence" value="ECO:0007669"/>
    <property type="project" value="InterPro"/>
</dbReference>
<dbReference type="Gene3D" id="3.40.50.10330">
    <property type="entry name" value="Probable inorganic polyphosphate/atp-NAD kinase, domain 1"/>
    <property type="match status" value="1"/>
</dbReference>
<name>A0A0F9MM39_9ZZZZ</name>
<sequence length="296" mass="32925">MEQTFNKICVYPHSGKIQDPDDQIHEVIGAIRVFGDGYTPIVKKSAADKRTLFVSVGGDGTMLKAAKEAVKHRAATLGINLGNLGFLTDFDAYNEPLYGGVDPDPSKRCLTELLDDILYNRDGVYLDKRLILQGYRKFIVGKRKKHLAVNEFLIAFEESMRGMLEYDIYASGRFVARQSASGVIIATPTGSTAFSLSVGGPIISPRSNSILVVPIAAHTLTSRPIIVSGVRDTIEIRAKNKPGRSIKLYADDKVVDSTTDDEFIVQIKPHNVMARFWHRKDWNFFDVLSAKMKWGE</sequence>
<evidence type="ECO:0008006" key="6">
    <source>
        <dbReference type="Google" id="ProtNLM"/>
    </source>
</evidence>
<protein>
    <recommendedName>
        <fullName evidence="6">NAD kinase</fullName>
    </recommendedName>
</protein>
<proteinExistence type="inferred from homology"/>
<dbReference type="InterPro" id="IPR017438">
    <property type="entry name" value="ATP-NAD_kinase_N"/>
</dbReference>
<dbReference type="InterPro" id="IPR017437">
    <property type="entry name" value="ATP-NAD_kinase_PpnK-typ_C"/>
</dbReference>
<dbReference type="EMBL" id="LAZR01004472">
    <property type="protein sequence ID" value="KKN08295.1"/>
    <property type="molecule type" value="Genomic_DNA"/>
</dbReference>
<dbReference type="InterPro" id="IPR016064">
    <property type="entry name" value="NAD/diacylglycerol_kinase_sf"/>
</dbReference>
<evidence type="ECO:0000313" key="5">
    <source>
        <dbReference type="EMBL" id="KKN08295.1"/>
    </source>
</evidence>
<comment type="caution">
    <text evidence="5">The sequence shown here is derived from an EMBL/GenBank/DDBJ whole genome shotgun (WGS) entry which is preliminary data.</text>
</comment>
<gene>
    <name evidence="5" type="ORF">LCGC14_1058070</name>
</gene>
<dbReference type="PANTHER" id="PTHR20275">
    <property type="entry name" value="NAD KINASE"/>
    <property type="match status" value="1"/>
</dbReference>
<accession>A0A0F9MM39</accession>
<reference evidence="5" key="1">
    <citation type="journal article" date="2015" name="Nature">
        <title>Complex archaea that bridge the gap between prokaryotes and eukaryotes.</title>
        <authorList>
            <person name="Spang A."/>
            <person name="Saw J.H."/>
            <person name="Jorgensen S.L."/>
            <person name="Zaremba-Niedzwiedzka K."/>
            <person name="Martijn J."/>
            <person name="Lind A.E."/>
            <person name="van Eijk R."/>
            <person name="Schleper C."/>
            <person name="Guy L."/>
            <person name="Ettema T.J."/>
        </authorList>
    </citation>
    <scope>NUCLEOTIDE SEQUENCE</scope>
</reference>
<dbReference type="Pfam" id="PF01513">
    <property type="entry name" value="NAD_kinase"/>
    <property type="match status" value="1"/>
</dbReference>
<dbReference type="Pfam" id="PF20143">
    <property type="entry name" value="NAD_kinase_C"/>
    <property type="match status" value="1"/>
</dbReference>
<dbReference type="HAMAP" id="MF_00361">
    <property type="entry name" value="NAD_kinase"/>
    <property type="match status" value="1"/>
</dbReference>
<dbReference type="GO" id="GO:0006741">
    <property type="term" value="P:NADP+ biosynthetic process"/>
    <property type="evidence" value="ECO:0007669"/>
    <property type="project" value="InterPro"/>
</dbReference>
<dbReference type="SUPFAM" id="SSF111331">
    <property type="entry name" value="NAD kinase/diacylglycerol kinase-like"/>
    <property type="match status" value="1"/>
</dbReference>